<proteinExistence type="predicted"/>
<dbReference type="Pfam" id="PF13241">
    <property type="entry name" value="NAD_binding_7"/>
    <property type="match status" value="1"/>
</dbReference>
<dbReference type="GO" id="GO:0019354">
    <property type="term" value="P:siroheme biosynthetic process"/>
    <property type="evidence" value="ECO:0007669"/>
    <property type="project" value="UniProtKB-UniPathway"/>
</dbReference>
<dbReference type="Gene3D" id="3.40.50.720">
    <property type="entry name" value="NAD(P)-binding Rossmann-like Domain"/>
    <property type="match status" value="1"/>
</dbReference>
<dbReference type="SUPFAM" id="SSF75615">
    <property type="entry name" value="Siroheme synthase middle domains-like"/>
    <property type="match status" value="1"/>
</dbReference>
<dbReference type="STRING" id="29542.A6070_00075"/>
<accession>A0A1L3GFB8</accession>
<dbReference type="PANTHER" id="PTHR35330:SF1">
    <property type="entry name" value="SIROHEME BIOSYNTHESIS PROTEIN MET8"/>
    <property type="match status" value="1"/>
</dbReference>
<keyword evidence="3" id="KW-0560">Oxidoreductase</keyword>
<dbReference type="AlphaFoldDB" id="A0A1L3GFB8"/>
<reference evidence="7 8" key="1">
    <citation type="journal article" date="2017" name="Genome Announc.">
        <title>Complete Genome Sequences of Two Acetylene-Fermenting Pelobacter acetylenicus Strains.</title>
        <authorList>
            <person name="Sutton J.M."/>
            <person name="Baesman S.M."/>
            <person name="Fierst J.L."/>
            <person name="Poret-Peterson A.T."/>
            <person name="Oremland R.S."/>
            <person name="Dunlap D.S."/>
            <person name="Akob D.M."/>
        </authorList>
    </citation>
    <scope>NUCLEOTIDE SEQUENCE [LARGE SCALE GENOMIC DNA]</scope>
    <source>
        <strain evidence="7 8">DSM 3247</strain>
    </source>
</reference>
<organism evidence="7 8">
    <name type="scientific">Syntrophotalea acetylenica</name>
    <name type="common">Pelobacter acetylenicus</name>
    <dbReference type="NCBI Taxonomy" id="29542"/>
    <lineage>
        <taxon>Bacteria</taxon>
        <taxon>Pseudomonadati</taxon>
        <taxon>Thermodesulfobacteriota</taxon>
        <taxon>Desulfuromonadia</taxon>
        <taxon>Desulfuromonadales</taxon>
        <taxon>Syntrophotaleaceae</taxon>
        <taxon>Syntrophotalea</taxon>
    </lineage>
</organism>
<dbReference type="OrthoDB" id="9815856at2"/>
<dbReference type="InterPro" id="IPR028161">
    <property type="entry name" value="Met8-like"/>
</dbReference>
<dbReference type="GO" id="GO:0043115">
    <property type="term" value="F:precorrin-2 dehydrogenase activity"/>
    <property type="evidence" value="ECO:0007669"/>
    <property type="project" value="UniProtKB-EC"/>
</dbReference>
<keyword evidence="8" id="KW-1185">Reference proteome</keyword>
<evidence type="ECO:0000256" key="2">
    <source>
        <dbReference type="ARBA" id="ARBA00012400"/>
    </source>
</evidence>
<keyword evidence="5" id="KW-0627">Porphyrin biosynthesis</keyword>
<dbReference type="RefSeq" id="WP_072286496.1">
    <property type="nucleotide sequence ID" value="NZ_CP015455.1"/>
</dbReference>
<dbReference type="EMBL" id="CP015518">
    <property type="protein sequence ID" value="APG24654.1"/>
    <property type="molecule type" value="Genomic_DNA"/>
</dbReference>
<dbReference type="SUPFAM" id="SSF51735">
    <property type="entry name" value="NAD(P)-binding Rossmann-fold domains"/>
    <property type="match status" value="1"/>
</dbReference>
<evidence type="ECO:0000313" key="7">
    <source>
        <dbReference type="EMBL" id="APG24654.1"/>
    </source>
</evidence>
<comment type="catalytic activity">
    <reaction evidence="6">
        <text>precorrin-2 + NAD(+) = sirohydrochlorin + NADH + 2 H(+)</text>
        <dbReference type="Rhea" id="RHEA:15613"/>
        <dbReference type="ChEBI" id="CHEBI:15378"/>
        <dbReference type="ChEBI" id="CHEBI:57540"/>
        <dbReference type="ChEBI" id="CHEBI:57945"/>
        <dbReference type="ChEBI" id="CHEBI:58351"/>
        <dbReference type="ChEBI" id="CHEBI:58827"/>
        <dbReference type="EC" id="1.3.1.76"/>
    </reaction>
</comment>
<dbReference type="UniPathway" id="UPA00262">
    <property type="reaction ID" value="UER00222"/>
</dbReference>
<keyword evidence="4" id="KW-0520">NAD</keyword>
<gene>
    <name evidence="7" type="ORF">A7E75_06155</name>
</gene>
<dbReference type="EC" id="1.3.1.76" evidence="2"/>
<dbReference type="Gene3D" id="3.30.160.110">
    <property type="entry name" value="Siroheme synthase, domain 2"/>
    <property type="match status" value="1"/>
</dbReference>
<evidence type="ECO:0000256" key="6">
    <source>
        <dbReference type="ARBA" id="ARBA00047561"/>
    </source>
</evidence>
<comment type="pathway">
    <text evidence="1">Porphyrin-containing compound metabolism; siroheme biosynthesis; sirohydrochlorin from precorrin-2: step 1/1.</text>
</comment>
<dbReference type="GO" id="GO:0004325">
    <property type="term" value="F:ferrochelatase activity"/>
    <property type="evidence" value="ECO:0007669"/>
    <property type="project" value="InterPro"/>
</dbReference>
<dbReference type="InterPro" id="IPR006367">
    <property type="entry name" value="Sirohaem_synthase_N"/>
</dbReference>
<dbReference type="PANTHER" id="PTHR35330">
    <property type="entry name" value="SIROHEME BIOSYNTHESIS PROTEIN MET8"/>
    <property type="match status" value="1"/>
</dbReference>
<dbReference type="Proteomes" id="UP000182264">
    <property type="component" value="Chromosome"/>
</dbReference>
<evidence type="ECO:0000256" key="5">
    <source>
        <dbReference type="ARBA" id="ARBA00023244"/>
    </source>
</evidence>
<evidence type="ECO:0000256" key="3">
    <source>
        <dbReference type="ARBA" id="ARBA00023002"/>
    </source>
</evidence>
<dbReference type="InterPro" id="IPR036291">
    <property type="entry name" value="NAD(P)-bd_dom_sf"/>
</dbReference>
<dbReference type="NCBIfam" id="TIGR01470">
    <property type="entry name" value="cysG_Nterm"/>
    <property type="match status" value="1"/>
</dbReference>
<protein>
    <recommendedName>
        <fullName evidence="2">precorrin-2 dehydrogenase</fullName>
        <ecNumber evidence="2">1.3.1.76</ecNumber>
    </recommendedName>
</protein>
<name>A0A1L3GFB8_SYNAC</name>
<evidence type="ECO:0000256" key="4">
    <source>
        <dbReference type="ARBA" id="ARBA00023027"/>
    </source>
</evidence>
<sequence>MFDYPVFLQLRGKCCVVVGSGPVGMRKTRGLLAVGAKVRLISPTLEDWRCGENIEPVRRTFRAGDLDGARLVFAATGDNASDRAVAAEARRIGVPVCLAALPEEGDFSLPAILRRGDLAVAVATAGGSPALAAEVRDLLADLLPGSWSVVVDIATALRRRKPLDAGGAAYGRETLRRLLDGQLVALLEARDAANVDRLLQQVCGPSCTLAALGISLPERNP</sequence>
<evidence type="ECO:0000313" key="8">
    <source>
        <dbReference type="Proteomes" id="UP000182264"/>
    </source>
</evidence>
<evidence type="ECO:0000256" key="1">
    <source>
        <dbReference type="ARBA" id="ARBA00005010"/>
    </source>
</evidence>
<dbReference type="KEGG" id="pace:A6070_00075"/>